<protein>
    <submittedName>
        <fullName evidence="3">Flavin reductase family protein</fullName>
        <ecNumber evidence="3">1.-.-.-</ecNumber>
    </submittedName>
</protein>
<dbReference type="EMBL" id="JAVKPH010000001">
    <property type="protein sequence ID" value="MDR5651109.1"/>
    <property type="molecule type" value="Genomic_DNA"/>
</dbReference>
<dbReference type="PANTHER" id="PTHR30466">
    <property type="entry name" value="FLAVIN REDUCTASE"/>
    <property type="match status" value="1"/>
</dbReference>
<keyword evidence="1 3" id="KW-0560">Oxidoreductase</keyword>
<accession>A0ABU1F2L8</accession>
<dbReference type="InterPro" id="IPR002563">
    <property type="entry name" value="Flavin_Rdtase-like_dom"/>
</dbReference>
<dbReference type="Gene3D" id="2.30.110.10">
    <property type="entry name" value="Electron Transport, Fmn-binding Protein, Chain A"/>
    <property type="match status" value="1"/>
</dbReference>
<evidence type="ECO:0000313" key="4">
    <source>
        <dbReference type="Proteomes" id="UP001247754"/>
    </source>
</evidence>
<evidence type="ECO:0000313" key="3">
    <source>
        <dbReference type="EMBL" id="MDR5651109.1"/>
    </source>
</evidence>
<dbReference type="InterPro" id="IPR050268">
    <property type="entry name" value="NADH-dep_flavin_reductase"/>
</dbReference>
<dbReference type="PANTHER" id="PTHR30466:SF1">
    <property type="entry name" value="FMN REDUCTASE (NADH) RUTF"/>
    <property type="match status" value="1"/>
</dbReference>
<gene>
    <name evidence="3" type="ORF">RGD00_00705</name>
</gene>
<organism evidence="3 4">
    <name type="scientific">Ruixingdingia sedimenti</name>
    <dbReference type="NCBI Taxonomy" id="3073604"/>
    <lineage>
        <taxon>Bacteria</taxon>
        <taxon>Pseudomonadati</taxon>
        <taxon>Pseudomonadota</taxon>
        <taxon>Alphaproteobacteria</taxon>
        <taxon>Rhodobacterales</taxon>
        <taxon>Paracoccaceae</taxon>
        <taxon>Ruixingdingia</taxon>
    </lineage>
</organism>
<reference evidence="3 4" key="1">
    <citation type="submission" date="2023-09" db="EMBL/GenBank/DDBJ databases">
        <title>Xinfangfangia sedmenti sp. nov., isolated the sedment.</title>
        <authorList>
            <person name="Xu L."/>
        </authorList>
    </citation>
    <scope>NUCLEOTIDE SEQUENCE [LARGE SCALE GENOMIC DNA]</scope>
    <source>
        <strain evidence="3 4">LG-4</strain>
    </source>
</reference>
<dbReference type="RefSeq" id="WP_310455157.1">
    <property type="nucleotide sequence ID" value="NZ_JAVKPH010000001.1"/>
</dbReference>
<feature type="domain" description="Flavin reductase like" evidence="2">
    <location>
        <begin position="28"/>
        <end position="170"/>
    </location>
</feature>
<evidence type="ECO:0000256" key="1">
    <source>
        <dbReference type="ARBA" id="ARBA00023002"/>
    </source>
</evidence>
<proteinExistence type="predicted"/>
<dbReference type="GO" id="GO:0016491">
    <property type="term" value="F:oxidoreductase activity"/>
    <property type="evidence" value="ECO:0007669"/>
    <property type="project" value="UniProtKB-KW"/>
</dbReference>
<dbReference type="Proteomes" id="UP001247754">
    <property type="component" value="Unassembled WGS sequence"/>
</dbReference>
<dbReference type="Pfam" id="PF01613">
    <property type="entry name" value="Flavin_Reduct"/>
    <property type="match status" value="1"/>
</dbReference>
<dbReference type="InterPro" id="IPR012349">
    <property type="entry name" value="Split_barrel_FMN-bd"/>
</dbReference>
<keyword evidence="4" id="KW-1185">Reference proteome</keyword>
<sequence>MPADDIHDPGATVFVPTPGGARALRDAFGAWPTGVTVVTARGLDGAAVGITANSFASVSLDPPLVLWSPGKFSSRHGHFTAARHFAIHVLTEAQGDLAARFVRGGAGFAGLPHAENAAGVPLLAGVLARFECRTETCHDAGDHTLVIGHVERVAHRLGRPLCFAAGRYGRLAPPV</sequence>
<comment type="caution">
    <text evidence="3">The sequence shown here is derived from an EMBL/GenBank/DDBJ whole genome shotgun (WGS) entry which is preliminary data.</text>
</comment>
<evidence type="ECO:0000259" key="2">
    <source>
        <dbReference type="SMART" id="SM00903"/>
    </source>
</evidence>
<dbReference type="EC" id="1.-.-.-" evidence="3"/>
<dbReference type="SMART" id="SM00903">
    <property type="entry name" value="Flavin_Reduct"/>
    <property type="match status" value="1"/>
</dbReference>
<name>A0ABU1F2L8_9RHOB</name>
<dbReference type="SUPFAM" id="SSF50475">
    <property type="entry name" value="FMN-binding split barrel"/>
    <property type="match status" value="1"/>
</dbReference>